<keyword evidence="2" id="KW-0808">Transferase</keyword>
<dbReference type="AlphaFoldDB" id="A0A067D6B7"/>
<organism evidence="13 14">
    <name type="scientific">Saprolegnia parasitica (strain CBS 223.65)</name>
    <dbReference type="NCBI Taxonomy" id="695850"/>
    <lineage>
        <taxon>Eukaryota</taxon>
        <taxon>Sar</taxon>
        <taxon>Stramenopiles</taxon>
        <taxon>Oomycota</taxon>
        <taxon>Saprolegniomycetes</taxon>
        <taxon>Saprolegniales</taxon>
        <taxon>Saprolegniaceae</taxon>
        <taxon>Saprolegnia</taxon>
    </lineage>
</organism>
<name>A0A067D6B7_SAPPC</name>
<feature type="binding site" evidence="7 10">
    <location>
        <position position="321"/>
    </location>
    <ligand>
        <name>ATP</name>
        <dbReference type="ChEBI" id="CHEBI:30616"/>
    </ligand>
</feature>
<feature type="cross-link" description="Glycyl lysine isopeptide (Lys-Gly) (interchain with G-Cter in SUMO2)" evidence="8">
    <location>
        <position position="415"/>
    </location>
</feature>
<keyword evidence="9" id="KW-0479">Metal-binding</keyword>
<evidence type="ECO:0000256" key="3">
    <source>
        <dbReference type="ARBA" id="ARBA00022741"/>
    </source>
</evidence>
<feature type="binding site" evidence="7">
    <location>
        <position position="431"/>
    </location>
    <ligand>
        <name>ATP</name>
        <dbReference type="ChEBI" id="CHEBI:30616"/>
    </ligand>
</feature>
<dbReference type="Proteomes" id="UP000030745">
    <property type="component" value="Unassembled WGS sequence"/>
</dbReference>
<reference evidence="13 14" key="1">
    <citation type="journal article" date="2013" name="PLoS Genet.">
        <title>Distinctive expansion of potential virulence genes in the genome of the oomycete fish pathogen Saprolegnia parasitica.</title>
        <authorList>
            <person name="Jiang R.H."/>
            <person name="de Bruijn I."/>
            <person name="Haas B.J."/>
            <person name="Belmonte R."/>
            <person name="Lobach L."/>
            <person name="Christie J."/>
            <person name="van den Ackerveken G."/>
            <person name="Bottin A."/>
            <person name="Bulone V."/>
            <person name="Diaz-Moreno S.M."/>
            <person name="Dumas B."/>
            <person name="Fan L."/>
            <person name="Gaulin E."/>
            <person name="Govers F."/>
            <person name="Grenville-Briggs L.J."/>
            <person name="Horner N.R."/>
            <person name="Levin J.Z."/>
            <person name="Mammella M."/>
            <person name="Meijer H.J."/>
            <person name="Morris P."/>
            <person name="Nusbaum C."/>
            <person name="Oome S."/>
            <person name="Phillips A.J."/>
            <person name="van Rooyen D."/>
            <person name="Rzeszutek E."/>
            <person name="Saraiva M."/>
            <person name="Secombes C.J."/>
            <person name="Seidl M.F."/>
            <person name="Snel B."/>
            <person name="Stassen J.H."/>
            <person name="Sykes S."/>
            <person name="Tripathy S."/>
            <person name="van den Berg H."/>
            <person name="Vega-Arreguin J.C."/>
            <person name="Wawra S."/>
            <person name="Young S.K."/>
            <person name="Zeng Q."/>
            <person name="Dieguez-Uribeondo J."/>
            <person name="Russ C."/>
            <person name="Tyler B.M."/>
            <person name="van West P."/>
        </authorList>
    </citation>
    <scope>NUCLEOTIDE SEQUENCE [LARGE SCALE GENOMIC DNA]</scope>
    <source>
        <strain evidence="13 14">CBS 223.65</strain>
    </source>
</reference>
<feature type="domain" description="RING-type" evidence="12">
    <location>
        <begin position="137"/>
        <end position="180"/>
    </location>
</feature>
<evidence type="ECO:0000259" key="12">
    <source>
        <dbReference type="PROSITE" id="PS50089"/>
    </source>
</evidence>
<dbReference type="PROSITE" id="PS00107">
    <property type="entry name" value="PROTEIN_KINASE_ATP"/>
    <property type="match status" value="1"/>
</dbReference>
<protein>
    <submittedName>
        <fullName evidence="13">Serine/threonine protein kinase</fullName>
    </submittedName>
</protein>
<proteinExistence type="predicted"/>
<dbReference type="InterPro" id="IPR017441">
    <property type="entry name" value="Protein_kinase_ATP_BS"/>
</dbReference>
<dbReference type="InterPro" id="IPR008271">
    <property type="entry name" value="Ser/Thr_kinase_AS"/>
</dbReference>
<dbReference type="OrthoDB" id="4062651at2759"/>
<dbReference type="VEuPathDB" id="FungiDB:SPRG_19036"/>
<dbReference type="InterPro" id="IPR001841">
    <property type="entry name" value="Znf_RING"/>
</dbReference>
<feature type="domain" description="Protein kinase" evidence="11">
    <location>
        <begin position="292"/>
        <end position="547"/>
    </location>
</feature>
<evidence type="ECO:0000313" key="13">
    <source>
        <dbReference type="EMBL" id="KDO34191.1"/>
    </source>
</evidence>
<dbReference type="SUPFAM" id="SSF56112">
    <property type="entry name" value="Protein kinase-like (PK-like)"/>
    <property type="match status" value="1"/>
</dbReference>
<evidence type="ECO:0000256" key="10">
    <source>
        <dbReference type="PROSITE-ProRule" id="PRU10141"/>
    </source>
</evidence>
<evidence type="ECO:0000256" key="6">
    <source>
        <dbReference type="PIRSR" id="PIRSR630616-1"/>
    </source>
</evidence>
<feature type="active site" description="Proton acceptor" evidence="6">
    <location>
        <position position="413"/>
    </location>
</feature>
<evidence type="ECO:0000256" key="5">
    <source>
        <dbReference type="ARBA" id="ARBA00022840"/>
    </source>
</evidence>
<keyword evidence="9" id="KW-0863">Zinc-finger</keyword>
<dbReference type="SUPFAM" id="SSF57850">
    <property type="entry name" value="RING/U-box"/>
    <property type="match status" value="1"/>
</dbReference>
<dbReference type="PROSITE" id="PS50011">
    <property type="entry name" value="PROTEIN_KINASE_DOM"/>
    <property type="match status" value="1"/>
</dbReference>
<dbReference type="PANTHER" id="PTHR24350">
    <property type="entry name" value="SERINE/THREONINE-PROTEIN KINASE IAL-RELATED"/>
    <property type="match status" value="1"/>
</dbReference>
<sequence>MQATLARPKRDTVDVDMAALPSLWDARHSANQLCLHAYEVPVKDYVEVKIGGHPLDHKHAAQYRPTVVSAPMKMVPHKGGSLNQSPAFGVHYKEKMQYVEVKIGGHRYDHKRCVSLEASLVGFNDQLATIERGALGCALCQSFTDAALVQLYCRHAVCAPCFETMAINNDNATRVLCGVCFQKVPFMRPAHQAIVATTKMSDENRPSVPLHSMSLAVASATLGHYGPKAVRRISHALRSISIGARVVDAPETSLLATENVQELVNAIVDMDGAARWANRVASLLEPSKLLRYEYVRTLGSGNFSEVMLMKRRSSQKLCVLKESDKLQEAMNEVNLLSKLKSPHVVRLDGYFIEQIGHLHYVYLELEYCNNGTLHDYIANLDGRRVTDDVFARLFLQLCSGLTEIHKHAIVHRDIKPDNLLLNSDGVVKISDFGVSTCLETALVTRHAAGTMSFMAPEVRRYFFGEPVVYDWSADIWSLGAVAVAFLLGTNEPRVAVRPVDEVVAELAARHVPAPYQRLVAGALQPDPAQRATLPQLASWVAAAYSKL</sequence>
<evidence type="ECO:0000259" key="11">
    <source>
        <dbReference type="PROSITE" id="PS50011"/>
    </source>
</evidence>
<dbReference type="STRING" id="695850.A0A067D6B7"/>
<dbReference type="OMA" id="EIHKHAI"/>
<keyword evidence="4 13" id="KW-0418">Kinase</keyword>
<dbReference type="RefSeq" id="XP_012195234.1">
    <property type="nucleotide sequence ID" value="XM_012339844.1"/>
</dbReference>
<dbReference type="EMBL" id="KK583191">
    <property type="protein sequence ID" value="KDO34191.1"/>
    <property type="molecule type" value="Genomic_DNA"/>
</dbReference>
<evidence type="ECO:0000256" key="4">
    <source>
        <dbReference type="ARBA" id="ARBA00022777"/>
    </source>
</evidence>
<keyword evidence="5 7" id="KW-0067">ATP-binding</keyword>
<dbReference type="PROSITE" id="PS50089">
    <property type="entry name" value="ZF_RING_2"/>
    <property type="match status" value="1"/>
</dbReference>
<keyword evidence="14" id="KW-1185">Reference proteome</keyword>
<keyword evidence="3 7" id="KW-0547">Nucleotide-binding</keyword>
<evidence type="ECO:0000256" key="1">
    <source>
        <dbReference type="ARBA" id="ARBA00022527"/>
    </source>
</evidence>
<dbReference type="GO" id="GO:0005524">
    <property type="term" value="F:ATP binding"/>
    <property type="evidence" value="ECO:0007669"/>
    <property type="project" value="UniProtKB-UniRule"/>
</dbReference>
<gene>
    <name evidence="13" type="ORF">SPRG_19036</name>
</gene>
<dbReference type="InterPro" id="IPR011009">
    <property type="entry name" value="Kinase-like_dom_sf"/>
</dbReference>
<accession>A0A067D6B7</accession>
<dbReference type="Gene3D" id="1.10.510.10">
    <property type="entry name" value="Transferase(Phosphotransferase) domain 1"/>
    <property type="match status" value="1"/>
</dbReference>
<dbReference type="InterPro" id="IPR000719">
    <property type="entry name" value="Prot_kinase_dom"/>
</dbReference>
<evidence type="ECO:0000256" key="8">
    <source>
        <dbReference type="PIRSR" id="PIRSR630616-3"/>
    </source>
</evidence>
<dbReference type="SMART" id="SM00220">
    <property type="entry name" value="S_TKc"/>
    <property type="match status" value="1"/>
</dbReference>
<dbReference type="KEGG" id="spar:SPRG_19036"/>
<dbReference type="GeneID" id="24140483"/>
<dbReference type="PROSITE" id="PS00108">
    <property type="entry name" value="PROTEIN_KINASE_ST"/>
    <property type="match status" value="1"/>
</dbReference>
<keyword evidence="9" id="KW-0862">Zinc</keyword>
<dbReference type="Pfam" id="PF00069">
    <property type="entry name" value="Pkinase"/>
    <property type="match status" value="1"/>
</dbReference>
<dbReference type="GO" id="GO:0004674">
    <property type="term" value="F:protein serine/threonine kinase activity"/>
    <property type="evidence" value="ECO:0007669"/>
    <property type="project" value="UniProtKB-KW"/>
</dbReference>
<dbReference type="InterPro" id="IPR030616">
    <property type="entry name" value="Aur-like"/>
</dbReference>
<evidence type="ECO:0000256" key="7">
    <source>
        <dbReference type="PIRSR" id="PIRSR630616-2"/>
    </source>
</evidence>
<evidence type="ECO:0000313" key="14">
    <source>
        <dbReference type="Proteomes" id="UP000030745"/>
    </source>
</evidence>
<keyword evidence="1 13" id="KW-0723">Serine/threonine-protein kinase</keyword>
<evidence type="ECO:0000256" key="2">
    <source>
        <dbReference type="ARBA" id="ARBA00022679"/>
    </source>
</evidence>
<dbReference type="GO" id="GO:0008270">
    <property type="term" value="F:zinc ion binding"/>
    <property type="evidence" value="ECO:0007669"/>
    <property type="project" value="UniProtKB-KW"/>
</dbReference>
<evidence type="ECO:0000256" key="9">
    <source>
        <dbReference type="PROSITE-ProRule" id="PRU00175"/>
    </source>
</evidence>